<sequence length="48" mass="5220">MGNIDYAETFLGLPPVHPHVRGEHIPADDKMVLKAGSSPRTWGTLGHI</sequence>
<organism evidence="1">
    <name type="scientific">uncultured Desulfobacterium sp</name>
    <dbReference type="NCBI Taxonomy" id="201089"/>
    <lineage>
        <taxon>Bacteria</taxon>
        <taxon>Pseudomonadati</taxon>
        <taxon>Thermodesulfobacteriota</taxon>
        <taxon>Desulfobacteria</taxon>
        <taxon>Desulfobacterales</taxon>
        <taxon>Desulfobacteriaceae</taxon>
        <taxon>Desulfobacterium</taxon>
        <taxon>environmental samples</taxon>
    </lineage>
</organism>
<dbReference type="AntiFam" id="ANF00006">
    <property type="entry name" value="Translation of CRISPR region"/>
</dbReference>
<name>A0A445MSW7_9BACT</name>
<evidence type="ECO:0000313" key="1">
    <source>
        <dbReference type="EMBL" id="SPD72522.1"/>
    </source>
</evidence>
<gene>
    <name evidence="1" type="ORF">PITCH_A140002</name>
</gene>
<dbReference type="AntiFam" id="ANF00057">
    <property type="entry name" value="Translation of E. coli type CRISPR repeat"/>
</dbReference>
<dbReference type="AlphaFoldDB" id="A0A445MSW7"/>
<protein>
    <submittedName>
        <fullName evidence="1">Uncharacterized protein</fullName>
    </submittedName>
</protein>
<reference evidence="1" key="1">
    <citation type="submission" date="2018-01" db="EMBL/GenBank/DDBJ databases">
        <authorList>
            <person name="Regsiter A."/>
            <person name="William W."/>
        </authorList>
    </citation>
    <scope>NUCLEOTIDE SEQUENCE</scope>
    <source>
        <strain evidence="1">TRIP AH-1</strain>
    </source>
</reference>
<dbReference type="EMBL" id="OJIN01000046">
    <property type="protein sequence ID" value="SPD72522.1"/>
    <property type="molecule type" value="Genomic_DNA"/>
</dbReference>
<accession>A0A445MSW7</accession>
<proteinExistence type="predicted"/>